<accession>A0A926I9L4</accession>
<dbReference type="Pfam" id="PF13328">
    <property type="entry name" value="HD_4"/>
    <property type="match status" value="1"/>
</dbReference>
<dbReference type="GO" id="GO:0008893">
    <property type="term" value="F:guanosine-3',5'-bis(diphosphate) 3'-diphosphatase activity"/>
    <property type="evidence" value="ECO:0007669"/>
    <property type="project" value="TreeGrafter"/>
</dbReference>
<reference evidence="1" key="1">
    <citation type="submission" date="2020-08" db="EMBL/GenBank/DDBJ databases">
        <title>Genome public.</title>
        <authorList>
            <person name="Liu C."/>
            <person name="Sun Q."/>
        </authorList>
    </citation>
    <scope>NUCLEOTIDE SEQUENCE</scope>
    <source>
        <strain evidence="1">NSJ-24</strain>
    </source>
</reference>
<organism evidence="1 2">
    <name type="scientific">Lentihominibacter hominis</name>
    <dbReference type="NCBI Taxonomy" id="2763645"/>
    <lineage>
        <taxon>Bacteria</taxon>
        <taxon>Bacillati</taxon>
        <taxon>Bacillota</taxon>
        <taxon>Clostridia</taxon>
        <taxon>Peptostreptococcales</taxon>
        <taxon>Anaerovoracaceae</taxon>
        <taxon>Lentihominibacter</taxon>
    </lineage>
</organism>
<dbReference type="PANTHER" id="PTHR46246:SF1">
    <property type="entry name" value="GUANOSINE-3',5'-BIS(DIPHOSPHATE) 3'-PYROPHOSPHOHYDROLASE MESH1"/>
    <property type="match status" value="1"/>
</dbReference>
<protein>
    <submittedName>
        <fullName evidence="1">HD domain-containing protein</fullName>
    </submittedName>
</protein>
<sequence>MIYTSLTNKAMQLAYKAHHGQVDKSGLPYILHPYHLAEQMKDEITICTALLHDVAEDTSVTIEDLEKEFPKKITEALRLLTHTEGSDYFDYIRAIKKNPIAKIVKLADIAHNLDETRLSECKNITEKQRSLWHQKYITAKSILEQE</sequence>
<dbReference type="RefSeq" id="WP_177270223.1">
    <property type="nucleotide sequence ID" value="NZ_JACRTA010000002.1"/>
</dbReference>
<dbReference type="EMBL" id="JACRTA010000002">
    <property type="protein sequence ID" value="MBC8568157.1"/>
    <property type="molecule type" value="Genomic_DNA"/>
</dbReference>
<keyword evidence="2" id="KW-1185">Reference proteome</keyword>
<dbReference type="AlphaFoldDB" id="A0A926I9L4"/>
<dbReference type="Proteomes" id="UP000610862">
    <property type="component" value="Unassembled WGS sequence"/>
</dbReference>
<gene>
    <name evidence="1" type="ORF">H8692_05170</name>
</gene>
<name>A0A926I9L4_9FIRM</name>
<dbReference type="InterPro" id="IPR052194">
    <property type="entry name" value="MESH1"/>
</dbReference>
<comment type="caution">
    <text evidence="1">The sequence shown here is derived from an EMBL/GenBank/DDBJ whole genome shotgun (WGS) entry which is preliminary data.</text>
</comment>
<evidence type="ECO:0000313" key="1">
    <source>
        <dbReference type="EMBL" id="MBC8568157.1"/>
    </source>
</evidence>
<proteinExistence type="predicted"/>
<dbReference type="Gene3D" id="1.10.3210.10">
    <property type="entry name" value="Hypothetical protein af1432"/>
    <property type="match status" value="1"/>
</dbReference>
<dbReference type="PANTHER" id="PTHR46246">
    <property type="entry name" value="GUANOSINE-3',5'-BIS(DIPHOSPHATE) 3'-PYROPHOSPHOHYDROLASE MESH1"/>
    <property type="match status" value="1"/>
</dbReference>
<dbReference type="SUPFAM" id="SSF109604">
    <property type="entry name" value="HD-domain/PDEase-like"/>
    <property type="match status" value="1"/>
</dbReference>
<evidence type="ECO:0000313" key="2">
    <source>
        <dbReference type="Proteomes" id="UP000610862"/>
    </source>
</evidence>